<dbReference type="GO" id="GO:0016740">
    <property type="term" value="F:transferase activity"/>
    <property type="evidence" value="ECO:0007669"/>
    <property type="project" value="UniProtKB-KW"/>
</dbReference>
<dbReference type="InterPro" id="IPR009288">
    <property type="entry name" value="AIG2-like_dom"/>
</dbReference>
<keyword evidence="4" id="KW-0808">Transferase</keyword>
<name>A0A4P7BZA7_9GAMM</name>
<dbReference type="Pfam" id="PF06094">
    <property type="entry name" value="GGACT"/>
    <property type="match status" value="1"/>
</dbReference>
<evidence type="ECO:0000259" key="3">
    <source>
        <dbReference type="Pfam" id="PF06094"/>
    </source>
</evidence>
<dbReference type="GO" id="GO:0003839">
    <property type="term" value="F:gamma-glutamylcyclotransferase activity"/>
    <property type="evidence" value="ECO:0007669"/>
    <property type="project" value="InterPro"/>
</dbReference>
<dbReference type="EMBL" id="CP038033">
    <property type="protein sequence ID" value="QBQ55421.1"/>
    <property type="molecule type" value="Genomic_DNA"/>
</dbReference>
<protein>
    <submittedName>
        <fullName evidence="4">Gamma-glutamylcyclotransferase</fullName>
    </submittedName>
</protein>
<dbReference type="Gene3D" id="3.10.490.10">
    <property type="entry name" value="Gamma-glutamyl cyclotransferase-like"/>
    <property type="match status" value="1"/>
</dbReference>
<accession>A0A4P7BZA7</accession>
<evidence type="ECO:0000313" key="5">
    <source>
        <dbReference type="Proteomes" id="UP000294325"/>
    </source>
</evidence>
<organism evidence="4 5">
    <name type="scientific">Nitrosococcus wardiae</name>
    <dbReference type="NCBI Taxonomy" id="1814290"/>
    <lineage>
        <taxon>Bacteria</taxon>
        <taxon>Pseudomonadati</taxon>
        <taxon>Pseudomonadota</taxon>
        <taxon>Gammaproteobacteria</taxon>
        <taxon>Chromatiales</taxon>
        <taxon>Chromatiaceae</taxon>
        <taxon>Nitrosococcus</taxon>
    </lineage>
</organism>
<gene>
    <name evidence="4" type="ORF">E3U44_13570</name>
</gene>
<evidence type="ECO:0000256" key="1">
    <source>
        <dbReference type="ARBA" id="ARBA00023239"/>
    </source>
</evidence>
<dbReference type="SUPFAM" id="SSF110857">
    <property type="entry name" value="Gamma-glutamyl cyclotransferase-like"/>
    <property type="match status" value="1"/>
</dbReference>
<dbReference type="Proteomes" id="UP000294325">
    <property type="component" value="Chromosome"/>
</dbReference>
<dbReference type="PANTHER" id="PTHR12935">
    <property type="entry name" value="GAMMA-GLUTAMYLCYCLOTRANSFERASE"/>
    <property type="match status" value="1"/>
</dbReference>
<evidence type="ECO:0000256" key="2">
    <source>
        <dbReference type="PIRSR" id="PIRSR617939-1"/>
    </source>
</evidence>
<dbReference type="AlphaFoldDB" id="A0A4P7BZA7"/>
<dbReference type="InterPro" id="IPR017939">
    <property type="entry name" value="G-Glutamylcylcotransferase"/>
</dbReference>
<keyword evidence="1" id="KW-0456">Lyase</keyword>
<feature type="active site" description="Proton acceptor" evidence="2">
    <location>
        <position position="88"/>
    </location>
</feature>
<dbReference type="KEGG" id="nwr:E3U44_13570"/>
<reference evidence="4 5" key="1">
    <citation type="submission" date="2019-03" db="EMBL/GenBank/DDBJ databases">
        <title>The genome sequence of Nitrosococcus wardiae strain D1FHST reveals the archetypal metabolic capacity of ammonia-oxidizing Gammaproteobacteria.</title>
        <authorList>
            <person name="Wang L."/>
            <person name="Lim C.K."/>
            <person name="Hanson T.E."/>
            <person name="Dang H."/>
            <person name="Klotz M.G."/>
        </authorList>
    </citation>
    <scope>NUCLEOTIDE SEQUENCE [LARGE SCALE GENOMIC DNA]</scope>
    <source>
        <strain evidence="4 5">D1FHS</strain>
    </source>
</reference>
<dbReference type="OrthoDB" id="7850016at2"/>
<evidence type="ECO:0000313" key="4">
    <source>
        <dbReference type="EMBL" id="QBQ55421.1"/>
    </source>
</evidence>
<keyword evidence="5" id="KW-1185">Reference proteome</keyword>
<feature type="domain" description="Gamma-glutamylcyclotransferase AIG2-like" evidence="3">
    <location>
        <begin position="11"/>
        <end position="91"/>
    </location>
</feature>
<sequence length="99" mass="10973">MLGGHRMSAWYFAYGANMLTDVLVRRRGVIPLSSEQARLDGYQLVFSQPGLPYIEPCFASIQPIQTDSVYGVLHHLTAHAAAQIDRFEGRGLSASYDQS</sequence>
<dbReference type="PANTHER" id="PTHR12935:SF0">
    <property type="entry name" value="GAMMA-GLUTAMYLCYCLOTRANSFERASE"/>
    <property type="match status" value="1"/>
</dbReference>
<proteinExistence type="predicted"/>
<dbReference type="InterPro" id="IPR013024">
    <property type="entry name" value="GGCT-like"/>
</dbReference>
<dbReference type="InterPro" id="IPR036568">
    <property type="entry name" value="GGCT-like_sf"/>
</dbReference>
<dbReference type="CDD" id="cd06661">
    <property type="entry name" value="GGCT_like"/>
    <property type="match status" value="1"/>
</dbReference>